<protein>
    <recommendedName>
        <fullName evidence="7">Endolytic murein transglycosylase</fullName>
        <ecNumber evidence="7">4.2.2.29</ecNumber>
    </recommendedName>
    <alternativeName>
        <fullName evidence="7">Peptidoglycan lytic transglycosylase</fullName>
    </alternativeName>
    <alternativeName>
        <fullName evidence="7">Peptidoglycan polymerization terminase</fullName>
    </alternativeName>
</protein>
<evidence type="ECO:0000256" key="5">
    <source>
        <dbReference type="ARBA" id="ARBA00023239"/>
    </source>
</evidence>
<evidence type="ECO:0000256" key="4">
    <source>
        <dbReference type="ARBA" id="ARBA00023136"/>
    </source>
</evidence>
<dbReference type="Gene3D" id="3.30.1490.480">
    <property type="entry name" value="Endolytic murein transglycosylase"/>
    <property type="match status" value="1"/>
</dbReference>
<name>A0ABN2N6X4_9MICO</name>
<feature type="region of interest" description="Disordered" evidence="8">
    <location>
        <begin position="1"/>
        <end position="46"/>
    </location>
</feature>
<keyword evidence="5 7" id="KW-0456">Lyase</keyword>
<reference evidence="9 10" key="1">
    <citation type="journal article" date="2019" name="Int. J. Syst. Evol. Microbiol.">
        <title>The Global Catalogue of Microorganisms (GCM) 10K type strain sequencing project: providing services to taxonomists for standard genome sequencing and annotation.</title>
        <authorList>
            <consortium name="The Broad Institute Genomics Platform"/>
            <consortium name="The Broad Institute Genome Sequencing Center for Infectious Disease"/>
            <person name="Wu L."/>
            <person name="Ma J."/>
        </authorList>
    </citation>
    <scope>NUCLEOTIDE SEQUENCE [LARGE SCALE GENOMIC DNA]</scope>
    <source>
        <strain evidence="9 10">JCM 14326</strain>
    </source>
</reference>
<keyword evidence="4 7" id="KW-0472">Membrane</keyword>
<dbReference type="HAMAP" id="MF_02065">
    <property type="entry name" value="MltG"/>
    <property type="match status" value="1"/>
</dbReference>
<dbReference type="EC" id="4.2.2.29" evidence="7"/>
<dbReference type="Proteomes" id="UP001501094">
    <property type="component" value="Unassembled WGS sequence"/>
</dbReference>
<evidence type="ECO:0000256" key="3">
    <source>
        <dbReference type="ARBA" id="ARBA00022989"/>
    </source>
</evidence>
<dbReference type="RefSeq" id="WP_344100322.1">
    <property type="nucleotide sequence ID" value="NZ_BAAANL010000002.1"/>
</dbReference>
<comment type="function">
    <text evidence="7">Functions as a peptidoglycan terminase that cleaves nascent peptidoglycan strands endolytically to terminate their elongation.</text>
</comment>
<evidence type="ECO:0000256" key="6">
    <source>
        <dbReference type="ARBA" id="ARBA00023316"/>
    </source>
</evidence>
<feature type="transmembrane region" description="Helical" evidence="7">
    <location>
        <begin position="52"/>
        <end position="72"/>
    </location>
</feature>
<comment type="subcellular location">
    <subcellularLocation>
        <location evidence="7">Cell membrane</location>
        <topology evidence="7">Single-pass membrane protein</topology>
    </subcellularLocation>
</comment>
<dbReference type="EMBL" id="BAAANL010000002">
    <property type="protein sequence ID" value="GAA1855630.1"/>
    <property type="molecule type" value="Genomic_DNA"/>
</dbReference>
<keyword evidence="1 7" id="KW-1003">Cell membrane</keyword>
<comment type="catalytic activity">
    <reaction evidence="7">
        <text>a peptidoglycan chain = a peptidoglycan chain with N-acetyl-1,6-anhydromuramyl-[peptide] at the reducing end + a peptidoglycan chain with N-acetylglucosamine at the non-reducing end.</text>
        <dbReference type="EC" id="4.2.2.29"/>
    </reaction>
</comment>
<evidence type="ECO:0000256" key="7">
    <source>
        <dbReference type="HAMAP-Rule" id="MF_02065"/>
    </source>
</evidence>
<dbReference type="NCBIfam" id="TIGR00247">
    <property type="entry name" value="endolytic transglycosylase MltG"/>
    <property type="match status" value="1"/>
</dbReference>
<evidence type="ECO:0000256" key="8">
    <source>
        <dbReference type="SAM" id="MobiDB-lite"/>
    </source>
</evidence>
<accession>A0ABN2N6X4</accession>
<gene>
    <name evidence="9" type="primary">mltG_2</name>
    <name evidence="7" type="synonym">mltG</name>
    <name evidence="9" type="ORF">GCM10009751_10680</name>
</gene>
<dbReference type="PANTHER" id="PTHR30518">
    <property type="entry name" value="ENDOLYTIC MUREIN TRANSGLYCOSYLASE"/>
    <property type="match status" value="1"/>
</dbReference>
<evidence type="ECO:0000313" key="10">
    <source>
        <dbReference type="Proteomes" id="UP001501094"/>
    </source>
</evidence>
<feature type="site" description="Important for catalytic activity" evidence="7">
    <location>
        <position position="269"/>
    </location>
</feature>
<keyword evidence="10" id="KW-1185">Reference proteome</keyword>
<dbReference type="InterPro" id="IPR003770">
    <property type="entry name" value="MLTG-like"/>
</dbReference>
<dbReference type="Pfam" id="PF02618">
    <property type="entry name" value="YceG"/>
    <property type="match status" value="1"/>
</dbReference>
<sequence length="397" mass="42513">MSQPNQSTPRHWAGTGTASRSRRGGPGTARSRRGGRNRRRGASGPGAVPRPVLIAAAVVGAIVVGLGGLAYADHGYLFGVRTPLAGADYEGSGGEEIQVEIPEGAGGRAIGEVLVENGVVASSGAFEYAFENNPGAPAIQPGTHTLKLQMPAADAVALLAANQVDRAGLTIPEGFVVEQIKQQMVEAGWPEQDVERAFENIGDVLPPQAEGHPEGWLFPNTYEVKPEKQSAKDVVTVMVEQMTAALDELDVPSERRKEVLIKASLIEREAVHKEDMPLMARAIENRLEGDDRLGIDAAVLYGLGRTGGVLYQAELDDPSNPYNLRLHKGLPPTPISAPSRAAIEAALNPSTERTDVYFWTTVNMETGETKFATKEEGNAAHVAELRQWEAANPDWHE</sequence>
<keyword evidence="6 7" id="KW-0961">Cell wall biogenesis/degradation</keyword>
<evidence type="ECO:0000313" key="9">
    <source>
        <dbReference type="EMBL" id="GAA1855630.1"/>
    </source>
</evidence>
<feature type="compositionally biased region" description="Basic residues" evidence="8">
    <location>
        <begin position="30"/>
        <end position="41"/>
    </location>
</feature>
<proteinExistence type="inferred from homology"/>
<keyword evidence="3 7" id="KW-1133">Transmembrane helix</keyword>
<comment type="similarity">
    <text evidence="7">Belongs to the transglycosylase MltG family.</text>
</comment>
<organism evidence="9 10">
    <name type="scientific">Myceligenerans crystallogenes</name>
    <dbReference type="NCBI Taxonomy" id="316335"/>
    <lineage>
        <taxon>Bacteria</taxon>
        <taxon>Bacillati</taxon>
        <taxon>Actinomycetota</taxon>
        <taxon>Actinomycetes</taxon>
        <taxon>Micrococcales</taxon>
        <taxon>Promicromonosporaceae</taxon>
        <taxon>Myceligenerans</taxon>
    </lineage>
</organism>
<comment type="caution">
    <text evidence="9">The sequence shown here is derived from an EMBL/GenBank/DDBJ whole genome shotgun (WGS) entry which is preliminary data.</text>
</comment>
<dbReference type="PANTHER" id="PTHR30518:SF2">
    <property type="entry name" value="ENDOLYTIC MUREIN TRANSGLYCOSYLASE"/>
    <property type="match status" value="1"/>
</dbReference>
<keyword evidence="2 7" id="KW-0812">Transmembrane</keyword>
<evidence type="ECO:0000256" key="2">
    <source>
        <dbReference type="ARBA" id="ARBA00022692"/>
    </source>
</evidence>
<evidence type="ECO:0000256" key="1">
    <source>
        <dbReference type="ARBA" id="ARBA00022475"/>
    </source>
</evidence>